<protein>
    <submittedName>
        <fullName evidence="3">Uncharacterized protein</fullName>
    </submittedName>
</protein>
<name>A0A1W7R4T7_AEDAL</name>
<proteinExistence type="predicted"/>
<organism evidence="3">
    <name type="scientific">Aedes albopictus</name>
    <name type="common">Asian tiger mosquito</name>
    <name type="synonym">Stegomyia albopicta</name>
    <dbReference type="NCBI Taxonomy" id="7160"/>
    <lineage>
        <taxon>Eukaryota</taxon>
        <taxon>Metazoa</taxon>
        <taxon>Ecdysozoa</taxon>
        <taxon>Arthropoda</taxon>
        <taxon>Hexapoda</taxon>
        <taxon>Insecta</taxon>
        <taxon>Pterygota</taxon>
        <taxon>Neoptera</taxon>
        <taxon>Endopterygota</taxon>
        <taxon>Diptera</taxon>
        <taxon>Nematocera</taxon>
        <taxon>Culicoidea</taxon>
        <taxon>Culicidae</taxon>
        <taxon>Culicinae</taxon>
        <taxon>Aedini</taxon>
        <taxon>Aedes</taxon>
        <taxon>Stegomyia</taxon>
    </lineage>
</organism>
<keyword evidence="1" id="KW-1133">Transmembrane helix</keyword>
<keyword evidence="1" id="KW-0472">Membrane</keyword>
<dbReference type="VEuPathDB" id="VectorBase:AALFPA_065052"/>
<dbReference type="InterPro" id="IPR022048">
    <property type="entry name" value="Envelope_fusion-like"/>
</dbReference>
<dbReference type="EMBL" id="GEHC01001503">
    <property type="protein sequence ID" value="JAV46142.1"/>
    <property type="molecule type" value="Transcribed_RNA"/>
</dbReference>
<keyword evidence="1" id="KW-0812">Transmembrane</keyword>
<feature type="chain" id="PRO_5010853399" evidence="2">
    <location>
        <begin position="19"/>
        <end position="631"/>
    </location>
</feature>
<dbReference type="VEuPathDB" id="VectorBase:AALF028430"/>
<sequence length="631" mass="72370">MDTILIILLIFGSNLVAGLQYVENMPLYTHGIYYEKLEPVRLQFGEWKFHSSLKLDVLPKEIQVVEVFSKYINESCSKLDSDFGIDCEHILREINVELDDMKSIKSIINAQCQRSSRKKRQLNFIGHIFKEITGIMDSDDSKRLDDDLTKIRDNEQQLMQQLHKQTIAIDSIFGVANQTIYNVQTKLLNFSHAIDTLNKQKAEQGSKNLAMTHLNELLGEMNLVLAHVIRRKNLVLSLMKTGEMELSPDLLNPTTFLSELNKAKKLLSNGLDFAVEVNYKNIMKFYKFSKIVTELYNCELNINITTPLYTGLNFEAYKGTSVPMFRDNKLFIVALENDVLLVAKENSAVTTLKYEDYKKCNSIQDIKLCSFIHTYEHINFSRNCLVDIFANKTENSCNFQPLNLEHQLWIQMANKNSWIYALPNKTTIHIFLGSKVTTTMELSGIGMLKLIKLCMVKTGETFFQYFPSDSLEFEFTKIKIDFPNTPNKVKLIDEKIPDTIADSIISEFNGKTLFNEIVNLKAMNAGKVQLMDIELEKHSFSFWKMILILLLIAGLTWMVVKLYKFLKLKFGGEGDIVVFPRPTAPPRHSEPLQVVFTSNGRDNVFENARILVDSNMTNAKPARQMLGQISF</sequence>
<dbReference type="VEuPathDB" id="VectorBase:AALC636_035646"/>
<feature type="transmembrane region" description="Helical" evidence="1">
    <location>
        <begin position="540"/>
        <end position="560"/>
    </location>
</feature>
<dbReference type="AlphaFoldDB" id="A0A1W7R4T7"/>
<feature type="signal peptide" evidence="2">
    <location>
        <begin position="1"/>
        <end position="18"/>
    </location>
</feature>
<evidence type="ECO:0000256" key="2">
    <source>
        <dbReference type="SAM" id="SignalP"/>
    </source>
</evidence>
<evidence type="ECO:0000256" key="1">
    <source>
        <dbReference type="SAM" id="Phobius"/>
    </source>
</evidence>
<reference evidence="3" key="1">
    <citation type="submission" date="2016-03" db="EMBL/GenBank/DDBJ databases">
        <title>RNAseq analyses of the sensorial organs of adult female Aedes albopictus.</title>
        <authorList>
            <person name="Fabrizio L."/>
            <person name="Ribeiro J.M."/>
            <person name="Arca B."/>
        </authorList>
    </citation>
    <scope>NUCLEOTIDE SEQUENCE</scope>
</reference>
<accession>A0A1W7R4T7</accession>
<evidence type="ECO:0000313" key="3">
    <source>
        <dbReference type="EMBL" id="JAV46142.1"/>
    </source>
</evidence>
<keyword evidence="2" id="KW-0732">Signal</keyword>
<dbReference type="Pfam" id="PF12259">
    <property type="entry name" value="Baculo_F"/>
    <property type="match status" value="1"/>
</dbReference>